<sequence>MKLQHFLVISAAVFATIGLAGCERGARVAAAQGDADRIALGRDLFLDRNLSADGAVSCADCHIPAKSFTDGRKVSLGVHGNAGTRNAPDLADVGVYSTLFWDGREHDLRVVALQAFTNPREMGLADVETLLARINRQPRYAKYAGGNRLDESAVADGLTHYLRSLPRQPTRYDRSIDEPSLLDADERAGLALFTGKAACAECHQLAGSPATLTDQKFHHAGVGFEQIAGDVTALLDRLEQARRTNQPLGTLVLSEREIAESGRFAVTRKPADLGAFRTPSLRNVALTAPYMHDGSVATLDKAVEREIYYRSLGRGRAVNLTVTEQRQLTAFLRALSTEDQLAGPGTETSISRVPSKETPRLTSSR</sequence>
<dbReference type="InterPro" id="IPR051395">
    <property type="entry name" value="Cytochrome_c_Peroxidase/MauG"/>
</dbReference>
<comment type="caution">
    <text evidence="11">The sequence shown here is derived from an EMBL/GenBank/DDBJ whole genome shotgun (WGS) entry which is preliminary data.</text>
</comment>
<accession>A0ABU2I0S6</accession>
<keyword evidence="2 8" id="KW-0349">Heme</keyword>
<reference evidence="11 12" key="1">
    <citation type="submission" date="2023-01" db="EMBL/GenBank/DDBJ databases">
        <title>Xanthomonas hawaiianensis sp. nov. isolated from Araceae family in Hawaii.</title>
        <authorList>
            <person name="Chunag S.-C."/>
            <person name="Dobhal S."/>
            <person name="Alvarez A."/>
            <person name="Arif M."/>
        </authorList>
    </citation>
    <scope>NUCLEOTIDE SEQUENCE [LARGE SCALE GENOMIC DNA]</scope>
    <source>
        <strain evidence="11 12">A2111</strain>
    </source>
</reference>
<keyword evidence="7 8" id="KW-0408">Iron</keyword>
<dbReference type="Gene3D" id="1.10.760.10">
    <property type="entry name" value="Cytochrome c-like domain"/>
    <property type="match status" value="2"/>
</dbReference>
<dbReference type="EMBL" id="JAQMHB010000001">
    <property type="protein sequence ID" value="MDS9991739.1"/>
    <property type="molecule type" value="Genomic_DNA"/>
</dbReference>
<keyword evidence="5" id="KW-0574">Periplasm</keyword>
<evidence type="ECO:0000256" key="8">
    <source>
        <dbReference type="PROSITE-ProRule" id="PRU00433"/>
    </source>
</evidence>
<evidence type="ECO:0000256" key="1">
    <source>
        <dbReference type="ARBA" id="ARBA00004418"/>
    </source>
</evidence>
<feature type="domain" description="Cytochrome c" evidence="10">
    <location>
        <begin position="184"/>
        <end position="336"/>
    </location>
</feature>
<dbReference type="PANTHER" id="PTHR30600">
    <property type="entry name" value="CYTOCHROME C PEROXIDASE-RELATED"/>
    <property type="match status" value="1"/>
</dbReference>
<evidence type="ECO:0000256" key="4">
    <source>
        <dbReference type="ARBA" id="ARBA00022729"/>
    </source>
</evidence>
<evidence type="ECO:0000256" key="7">
    <source>
        <dbReference type="ARBA" id="ARBA00023004"/>
    </source>
</evidence>
<evidence type="ECO:0000259" key="10">
    <source>
        <dbReference type="PROSITE" id="PS51007"/>
    </source>
</evidence>
<dbReference type="InterPro" id="IPR026259">
    <property type="entry name" value="MauG/Cytc_peroxidase"/>
</dbReference>
<evidence type="ECO:0000256" key="3">
    <source>
        <dbReference type="ARBA" id="ARBA00022723"/>
    </source>
</evidence>
<comment type="subcellular location">
    <subcellularLocation>
        <location evidence="1">Periplasm</location>
    </subcellularLocation>
</comment>
<evidence type="ECO:0000313" key="12">
    <source>
        <dbReference type="Proteomes" id="UP001260534"/>
    </source>
</evidence>
<dbReference type="PIRSF" id="PIRSF000294">
    <property type="entry name" value="Cytochrome-c_peroxidase"/>
    <property type="match status" value="1"/>
</dbReference>
<dbReference type="PROSITE" id="PS51257">
    <property type="entry name" value="PROKAR_LIPOPROTEIN"/>
    <property type="match status" value="1"/>
</dbReference>
<dbReference type="PROSITE" id="PS51007">
    <property type="entry name" value="CYTC"/>
    <property type="match status" value="2"/>
</dbReference>
<organism evidence="11 12">
    <name type="scientific">Xanthomonas hawaiiensis</name>
    <dbReference type="NCBI Taxonomy" id="3003247"/>
    <lineage>
        <taxon>Bacteria</taxon>
        <taxon>Pseudomonadati</taxon>
        <taxon>Pseudomonadota</taxon>
        <taxon>Gammaproteobacteria</taxon>
        <taxon>Lysobacterales</taxon>
        <taxon>Lysobacteraceae</taxon>
        <taxon>Xanthomonas</taxon>
    </lineage>
</organism>
<keyword evidence="6" id="KW-0560">Oxidoreductase</keyword>
<dbReference type="Proteomes" id="UP001260534">
    <property type="component" value="Unassembled WGS sequence"/>
</dbReference>
<evidence type="ECO:0000256" key="5">
    <source>
        <dbReference type="ARBA" id="ARBA00022764"/>
    </source>
</evidence>
<dbReference type="RefSeq" id="WP_209231345.1">
    <property type="nucleotide sequence ID" value="NZ_JAGHXG010000015.1"/>
</dbReference>
<dbReference type="InterPro" id="IPR009056">
    <property type="entry name" value="Cyt_c-like_dom"/>
</dbReference>
<dbReference type="Pfam" id="PF03150">
    <property type="entry name" value="CCP_MauG"/>
    <property type="match status" value="1"/>
</dbReference>
<protein>
    <submittedName>
        <fullName evidence="11">Cytochrome c peroxidase</fullName>
    </submittedName>
</protein>
<evidence type="ECO:0000256" key="6">
    <source>
        <dbReference type="ARBA" id="ARBA00023002"/>
    </source>
</evidence>
<name>A0ABU2I0S6_9XANT</name>
<feature type="region of interest" description="Disordered" evidence="9">
    <location>
        <begin position="341"/>
        <end position="365"/>
    </location>
</feature>
<dbReference type="SUPFAM" id="SSF46626">
    <property type="entry name" value="Cytochrome c"/>
    <property type="match status" value="2"/>
</dbReference>
<dbReference type="GO" id="GO:0004601">
    <property type="term" value="F:peroxidase activity"/>
    <property type="evidence" value="ECO:0007669"/>
    <property type="project" value="UniProtKB-KW"/>
</dbReference>
<feature type="domain" description="Cytochrome c" evidence="10">
    <location>
        <begin position="36"/>
        <end position="138"/>
    </location>
</feature>
<keyword evidence="3 8" id="KW-0479">Metal-binding</keyword>
<dbReference type="InterPro" id="IPR036909">
    <property type="entry name" value="Cyt_c-like_dom_sf"/>
</dbReference>
<evidence type="ECO:0000256" key="9">
    <source>
        <dbReference type="SAM" id="MobiDB-lite"/>
    </source>
</evidence>
<keyword evidence="4" id="KW-0732">Signal</keyword>
<gene>
    <name evidence="11" type="ORF">PNQ69_03065</name>
</gene>
<keyword evidence="11" id="KW-0575">Peroxidase</keyword>
<keyword evidence="12" id="KW-1185">Reference proteome</keyword>
<dbReference type="InterPro" id="IPR004852">
    <property type="entry name" value="Di-haem_cyt_c_peroxidsae"/>
</dbReference>
<proteinExistence type="predicted"/>
<evidence type="ECO:0000313" key="11">
    <source>
        <dbReference type="EMBL" id="MDS9991739.1"/>
    </source>
</evidence>
<evidence type="ECO:0000256" key="2">
    <source>
        <dbReference type="ARBA" id="ARBA00022617"/>
    </source>
</evidence>